<keyword evidence="2" id="KW-1185">Reference proteome</keyword>
<dbReference type="EMBL" id="CP136137">
    <property type="protein sequence ID" value="WYY06102.1"/>
    <property type="molecule type" value="Genomic_DNA"/>
</dbReference>
<sequence length="114" mass="12701">MSYTLAFWSGGDSDECTELFNRLRDGEHVAEVSRVDADGLLVAIDGLAGWTRRDAMLYPPGGADDGPVFDTFIDDQLVVFTGFGVEPEHINVVIDLMREQGCRLYDPQVVERFD</sequence>
<evidence type="ECO:0000313" key="1">
    <source>
        <dbReference type="EMBL" id="WYY06102.1"/>
    </source>
</evidence>
<protein>
    <submittedName>
        <fullName evidence="1">Uncharacterized protein</fullName>
    </submittedName>
</protein>
<reference evidence="1 2" key="1">
    <citation type="journal article" date="2023" name="Virus Evol.">
        <title>Computational host range prediction-The good, the bad, and the ugly.</title>
        <authorList>
            <person name="Howell A.A."/>
            <person name="Versoza C.J."/>
            <person name="Pfeifer S.P."/>
        </authorList>
    </citation>
    <scope>NUCLEOTIDE SEQUENCE [LARGE SCALE GENOMIC DNA]</scope>
    <source>
        <strain evidence="1 2">1610/1b</strain>
    </source>
</reference>
<dbReference type="Proteomes" id="UP001479933">
    <property type="component" value="Chromosome"/>
</dbReference>
<gene>
    <name evidence="1" type="ORF">RVF87_13575</name>
</gene>
<proteinExistence type="predicted"/>
<evidence type="ECO:0000313" key="2">
    <source>
        <dbReference type="Proteomes" id="UP001479933"/>
    </source>
</evidence>
<accession>A0ABZ2TXK5</accession>
<dbReference type="RefSeq" id="WP_066161780.1">
    <property type="nucleotide sequence ID" value="NZ_CP136137.1"/>
</dbReference>
<name>A0ABZ2TXK5_9ACTN</name>
<organism evidence="1 2">
    <name type="scientific">Gordonia hydrophobica</name>
    <dbReference type="NCBI Taxonomy" id="40516"/>
    <lineage>
        <taxon>Bacteria</taxon>
        <taxon>Bacillati</taxon>
        <taxon>Actinomycetota</taxon>
        <taxon>Actinomycetes</taxon>
        <taxon>Mycobacteriales</taxon>
        <taxon>Gordoniaceae</taxon>
        <taxon>Gordonia</taxon>
    </lineage>
</organism>